<protein>
    <submittedName>
        <fullName evidence="1">Uncharacterized protein</fullName>
    </submittedName>
</protein>
<reference evidence="1 2" key="1">
    <citation type="journal article" date="2017" name="Int. J. Syst. Evol. Microbiol.">
        <title>Mycobacterium talmoniae sp. nov., a slowly growing mycobacterium isolated from human respiratory samples.</title>
        <authorList>
            <person name="Davidson R.M."/>
            <person name="DeGroote M.A."/>
            <person name="Marola J.L."/>
            <person name="Buss S."/>
            <person name="Jones V."/>
            <person name="McNeil M.R."/>
            <person name="Freifeld A.G."/>
            <person name="Elaine Epperson L."/>
            <person name="Hasan N.A."/>
            <person name="Jackson M."/>
            <person name="Iwen P.C."/>
            <person name="Salfinger M."/>
            <person name="Strong M."/>
        </authorList>
    </citation>
    <scope>NUCLEOTIDE SEQUENCE [LARGE SCALE GENOMIC DNA]</scope>
    <source>
        <strain evidence="1 2">ATCC BAA-2683</strain>
    </source>
</reference>
<dbReference type="EMBL" id="PPEA01000300">
    <property type="protein sequence ID" value="PQM47669.1"/>
    <property type="molecule type" value="Genomic_DNA"/>
</dbReference>
<organism evidence="1 2">
    <name type="scientific">Mycobacterium talmoniae</name>
    <dbReference type="NCBI Taxonomy" id="1858794"/>
    <lineage>
        <taxon>Bacteria</taxon>
        <taxon>Bacillati</taxon>
        <taxon>Actinomycetota</taxon>
        <taxon>Actinomycetes</taxon>
        <taxon>Mycobacteriales</taxon>
        <taxon>Mycobacteriaceae</taxon>
        <taxon>Mycobacterium</taxon>
    </lineage>
</organism>
<gene>
    <name evidence="1" type="ORF">C1Y40_02105</name>
</gene>
<proteinExistence type="predicted"/>
<dbReference type="Proteomes" id="UP000238296">
    <property type="component" value="Unassembled WGS sequence"/>
</dbReference>
<comment type="caution">
    <text evidence="1">The sequence shown here is derived from an EMBL/GenBank/DDBJ whole genome shotgun (WGS) entry which is preliminary data.</text>
</comment>
<name>A0A2S8BM04_9MYCO</name>
<evidence type="ECO:0000313" key="1">
    <source>
        <dbReference type="EMBL" id="PQM47669.1"/>
    </source>
</evidence>
<sequence>MLAQRTGMFVVEIATAPTSLAVQADPTAGRLPVHGVVLVGGTVEVMVGRVDVGAVQVVVVDGACCVVSTCSGLVVSVAVVSGARRSPAATGGVAARVAAAAR</sequence>
<dbReference type="AlphaFoldDB" id="A0A2S8BM04"/>
<accession>A0A2S8BM04</accession>
<evidence type="ECO:0000313" key="2">
    <source>
        <dbReference type="Proteomes" id="UP000238296"/>
    </source>
</evidence>